<evidence type="ECO:0000313" key="6">
    <source>
        <dbReference type="EMBL" id="KMU53034.1"/>
    </source>
</evidence>
<dbReference type="AlphaFoldDB" id="A0A656VL80"/>
<evidence type="ECO:0000313" key="7">
    <source>
        <dbReference type="Proteomes" id="UP000037482"/>
    </source>
</evidence>
<dbReference type="GO" id="GO:0016787">
    <property type="term" value="F:hydrolase activity"/>
    <property type="evidence" value="ECO:0007669"/>
    <property type="project" value="UniProtKB-KW"/>
</dbReference>
<keyword evidence="3" id="KW-0540">Nuclease</keyword>
<dbReference type="PANTHER" id="PTHR34139">
    <property type="entry name" value="UPF0331 PROTEIN MJ0127"/>
    <property type="match status" value="1"/>
</dbReference>
<evidence type="ECO:0008006" key="8">
    <source>
        <dbReference type="Google" id="ProtNLM"/>
    </source>
</evidence>
<comment type="caution">
    <text evidence="6">The sequence shown here is derived from an EMBL/GenBank/DDBJ whole genome shotgun (WGS) entry which is preliminary data.</text>
</comment>
<keyword evidence="2" id="KW-1277">Toxin-antitoxin system</keyword>
<dbReference type="GO" id="GO:0110001">
    <property type="term" value="C:toxin-antitoxin complex"/>
    <property type="evidence" value="ECO:0007669"/>
    <property type="project" value="InterPro"/>
</dbReference>
<dbReference type="GO" id="GO:0004540">
    <property type="term" value="F:RNA nuclease activity"/>
    <property type="evidence" value="ECO:0007669"/>
    <property type="project" value="InterPro"/>
</dbReference>
<sequence>MKDARLVDYLSHMQQAAQDACDFVDGLAAADFIEDKRTQQAVIMSLIIIGEAVTKIMDGSPAFTQRHPEIPWRNMRGMCNRIVHGYFDINLEVVWATVQTALPELLTQLLAVRQDAEKLNDGD</sequence>
<organism evidence="6 7">
    <name type="scientific">Serratia marcescens</name>
    <dbReference type="NCBI Taxonomy" id="615"/>
    <lineage>
        <taxon>Bacteria</taxon>
        <taxon>Pseudomonadati</taxon>
        <taxon>Pseudomonadota</taxon>
        <taxon>Gammaproteobacteria</taxon>
        <taxon>Enterobacterales</taxon>
        <taxon>Yersiniaceae</taxon>
        <taxon>Serratia</taxon>
    </lineage>
</organism>
<keyword evidence="4" id="KW-0547">Nucleotide-binding</keyword>
<dbReference type="GO" id="GO:0000166">
    <property type="term" value="F:nucleotide binding"/>
    <property type="evidence" value="ECO:0007669"/>
    <property type="project" value="UniProtKB-KW"/>
</dbReference>
<keyword evidence="5" id="KW-0378">Hydrolase</keyword>
<proteinExistence type="predicted"/>
<dbReference type="InterPro" id="IPR051813">
    <property type="entry name" value="HepT_RNase_toxin"/>
</dbReference>
<evidence type="ECO:0000256" key="1">
    <source>
        <dbReference type="ARBA" id="ARBA00022553"/>
    </source>
</evidence>
<evidence type="ECO:0000256" key="4">
    <source>
        <dbReference type="ARBA" id="ARBA00022741"/>
    </source>
</evidence>
<dbReference type="EMBL" id="LFJS01000012">
    <property type="protein sequence ID" value="KMU53034.1"/>
    <property type="molecule type" value="Genomic_DNA"/>
</dbReference>
<dbReference type="RefSeq" id="WP_049295953.1">
    <property type="nucleotide sequence ID" value="NZ_LFJS01000012.1"/>
</dbReference>
<gene>
    <name evidence="6" type="ORF">AB868_03793</name>
</gene>
<dbReference type="InterPro" id="IPR008201">
    <property type="entry name" value="HepT-like"/>
</dbReference>
<evidence type="ECO:0000256" key="2">
    <source>
        <dbReference type="ARBA" id="ARBA00022649"/>
    </source>
</evidence>
<protein>
    <recommendedName>
        <fullName evidence="8">DUF86 domain-containing protein</fullName>
    </recommendedName>
</protein>
<evidence type="ECO:0000256" key="5">
    <source>
        <dbReference type="ARBA" id="ARBA00022801"/>
    </source>
</evidence>
<accession>A0A656VL80</accession>
<evidence type="ECO:0000256" key="3">
    <source>
        <dbReference type="ARBA" id="ARBA00022722"/>
    </source>
</evidence>
<keyword evidence="1" id="KW-0597">Phosphoprotein</keyword>
<dbReference type="Pfam" id="PF01934">
    <property type="entry name" value="HepT-like"/>
    <property type="match status" value="1"/>
</dbReference>
<dbReference type="Proteomes" id="UP000037482">
    <property type="component" value="Unassembled WGS sequence"/>
</dbReference>
<dbReference type="PANTHER" id="PTHR34139:SF1">
    <property type="entry name" value="RNASE MJ1380-RELATED"/>
    <property type="match status" value="1"/>
</dbReference>
<reference evidence="6 7" key="1">
    <citation type="submission" date="2015-06" db="EMBL/GenBank/DDBJ databases">
        <title>Draft Genome of Serratia marcescens Strain AH0650_Sm1.</title>
        <authorList>
            <person name="Wan Y."/>
            <person name="Gorrie C."/>
            <person name="Holt K."/>
        </authorList>
    </citation>
    <scope>NUCLEOTIDE SEQUENCE [LARGE SCALE GENOMIC DNA]</scope>
    <source>
        <strain evidence="6 7">AH0650_Sm1</strain>
    </source>
</reference>
<name>A0A656VL80_SERMA</name>